<dbReference type="PANTHER" id="PTHR11774:SF11">
    <property type="entry name" value="GERANYLGERANYL TRANSFERASE TYPE-2 SUBUNIT BETA"/>
    <property type="match status" value="1"/>
</dbReference>
<dbReference type="InterPro" id="IPR001330">
    <property type="entry name" value="Prenyltrans"/>
</dbReference>
<keyword evidence="5" id="KW-0479">Metal-binding</keyword>
<dbReference type="InterPro" id="IPR045089">
    <property type="entry name" value="PGGT1B-like"/>
</dbReference>
<dbReference type="GO" id="GO:0005968">
    <property type="term" value="C:Rab-protein geranylgeranyltransferase complex"/>
    <property type="evidence" value="ECO:0007669"/>
    <property type="project" value="TreeGrafter"/>
</dbReference>
<keyword evidence="3" id="KW-0637">Prenyltransferase</keyword>
<keyword evidence="7" id="KW-0862">Zinc</keyword>
<dbReference type="EMBL" id="UIVT01000001">
    <property type="protein sequence ID" value="SVP88362.1"/>
    <property type="molecule type" value="Genomic_DNA"/>
</dbReference>
<keyword evidence="6" id="KW-0677">Repeat</keyword>
<dbReference type="PANTHER" id="PTHR11774">
    <property type="entry name" value="GERANYLGERANYL TRANSFERASE TYPE BETA SUBUNIT"/>
    <property type="match status" value="1"/>
</dbReference>
<reference evidence="12" key="1">
    <citation type="submission" date="2018-07" db="EMBL/GenBank/DDBJ databases">
        <authorList>
            <person name="Quirk P.G."/>
            <person name="Krulwich T.A."/>
        </authorList>
    </citation>
    <scope>NUCLEOTIDE SEQUENCE</scope>
    <source>
        <strain evidence="12">Anand</strain>
    </source>
</reference>
<evidence type="ECO:0000256" key="2">
    <source>
        <dbReference type="ARBA" id="ARBA00010497"/>
    </source>
</evidence>
<feature type="domain" description="Prenyltransferase alpha-alpha toroid" evidence="10">
    <location>
        <begin position="37"/>
        <end position="392"/>
    </location>
</feature>
<evidence type="ECO:0000256" key="7">
    <source>
        <dbReference type="ARBA" id="ARBA00022833"/>
    </source>
</evidence>
<proteinExistence type="inferred from homology"/>
<accession>A0A3B0MPT5</accession>
<keyword evidence="4 12" id="KW-0808">Transferase</keyword>
<evidence type="ECO:0000259" key="10">
    <source>
        <dbReference type="Pfam" id="PF00432"/>
    </source>
</evidence>
<evidence type="ECO:0000256" key="3">
    <source>
        <dbReference type="ARBA" id="ARBA00022602"/>
    </source>
</evidence>
<dbReference type="InterPro" id="IPR008930">
    <property type="entry name" value="Terpenoid_cyclase/PrenylTrfase"/>
</dbReference>
<evidence type="ECO:0000256" key="5">
    <source>
        <dbReference type="ARBA" id="ARBA00022723"/>
    </source>
</evidence>
<gene>
    <name evidence="11" type="ORF">TAT_000022600</name>
    <name evidence="12" type="ORF">TAV_000022500</name>
</gene>
<name>A0A3B0MPT5_THEAN</name>
<evidence type="ECO:0000256" key="1">
    <source>
        <dbReference type="ARBA" id="ARBA00001947"/>
    </source>
</evidence>
<dbReference type="GO" id="GO:0004663">
    <property type="term" value="F:Rab geranylgeranyltransferase activity"/>
    <property type="evidence" value="ECO:0007669"/>
    <property type="project" value="TreeGrafter"/>
</dbReference>
<protein>
    <recommendedName>
        <fullName evidence="8">Geranylgeranyl transferase type II subunit beta</fullName>
    </recommendedName>
    <alternativeName>
        <fullName evidence="9">Type II protein geranyl-geranyltransferase subunit beta</fullName>
    </alternativeName>
</protein>
<dbReference type="VEuPathDB" id="PiroplasmaDB:TA19240"/>
<dbReference type="Pfam" id="PF00432">
    <property type="entry name" value="Prenyltrans"/>
    <property type="match status" value="1"/>
</dbReference>
<dbReference type="SUPFAM" id="SSF48239">
    <property type="entry name" value="Terpenoid cyclases/Protein prenyltransferases"/>
    <property type="match status" value="1"/>
</dbReference>
<evidence type="ECO:0000256" key="4">
    <source>
        <dbReference type="ARBA" id="ARBA00022679"/>
    </source>
</evidence>
<dbReference type="AlphaFoldDB" id="A0A3B0MPT5"/>
<dbReference type="Gene3D" id="1.50.10.20">
    <property type="match status" value="1"/>
</dbReference>
<comment type="similarity">
    <text evidence="2">Belongs to the protein prenyltransferase subunit beta family.</text>
</comment>
<evidence type="ECO:0000256" key="8">
    <source>
        <dbReference type="ARBA" id="ARBA00030816"/>
    </source>
</evidence>
<evidence type="ECO:0000256" key="9">
    <source>
        <dbReference type="ARBA" id="ARBA00032766"/>
    </source>
</evidence>
<sequence length="404" mass="45866">MKDLNKLSEYLNNFLIGGINLFSAPDGVNKFSEKRLLFEKSLVCGSFWSISALTILSEPISQSNLISLLKLLNSCFTDINTFSYTSVNSSSSDSSVVTNTEFEPVLKAFMEYNNNLYSDNIQSTLYAIEINYLLRNFPLYKQSQSGIDHLLLTSSDLIPIINYIKSLYNPEGYFFNHFKPSNEYSIPHYTDLRSTMSALCAFTLALKLLNYSETQITDELNKSFDLDRIYKFLRSHFNSDGGISLSKNAQSHVAGAFCCIGSLVLIERINSVSHKRIKLLISWLLERMSINGGMNGRVGKSNDICYIWWCLSTLFLLVKYYNKPVKLFNQTVIAMISRFVEQSQNSDGGFSANKSHENSDPYHSFTALLSIALLKQFHNKYNIHEIEPLFAIPINPTQSTQLIQ</sequence>
<organism evidence="12">
    <name type="scientific">Theileria annulata</name>
    <dbReference type="NCBI Taxonomy" id="5874"/>
    <lineage>
        <taxon>Eukaryota</taxon>
        <taxon>Sar</taxon>
        <taxon>Alveolata</taxon>
        <taxon>Apicomplexa</taxon>
        <taxon>Aconoidasida</taxon>
        <taxon>Piroplasmida</taxon>
        <taxon>Theileriidae</taxon>
        <taxon>Theileria</taxon>
    </lineage>
</organism>
<dbReference type="EMBL" id="UIVS01000001">
    <property type="protein sequence ID" value="SVP89530.1"/>
    <property type="molecule type" value="Genomic_DNA"/>
</dbReference>
<evidence type="ECO:0000313" key="11">
    <source>
        <dbReference type="EMBL" id="SVP88362.1"/>
    </source>
</evidence>
<comment type="cofactor">
    <cofactor evidence="1">
        <name>Zn(2+)</name>
        <dbReference type="ChEBI" id="CHEBI:29105"/>
    </cofactor>
</comment>
<evidence type="ECO:0000256" key="6">
    <source>
        <dbReference type="ARBA" id="ARBA00022737"/>
    </source>
</evidence>
<dbReference type="GO" id="GO:0046872">
    <property type="term" value="F:metal ion binding"/>
    <property type="evidence" value="ECO:0007669"/>
    <property type="project" value="UniProtKB-KW"/>
</dbReference>
<evidence type="ECO:0000313" key="12">
    <source>
        <dbReference type="EMBL" id="SVP89530.1"/>
    </source>
</evidence>